<dbReference type="PANTHER" id="PTHR10775:SF185">
    <property type="entry name" value="OS08G0208400 PROTEIN"/>
    <property type="match status" value="1"/>
</dbReference>
<dbReference type="PANTHER" id="PTHR10775">
    <property type="entry name" value="OS08G0208400 PROTEIN"/>
    <property type="match status" value="1"/>
</dbReference>
<organism evidence="2">
    <name type="scientific">Sesamum latifolium</name>
    <dbReference type="NCBI Taxonomy" id="2727402"/>
    <lineage>
        <taxon>Eukaryota</taxon>
        <taxon>Viridiplantae</taxon>
        <taxon>Streptophyta</taxon>
        <taxon>Embryophyta</taxon>
        <taxon>Tracheophyta</taxon>
        <taxon>Spermatophyta</taxon>
        <taxon>Magnoliopsida</taxon>
        <taxon>eudicotyledons</taxon>
        <taxon>Gunneridae</taxon>
        <taxon>Pentapetalae</taxon>
        <taxon>asterids</taxon>
        <taxon>lamiids</taxon>
        <taxon>Lamiales</taxon>
        <taxon>Pedaliaceae</taxon>
        <taxon>Sesamum</taxon>
    </lineage>
</organism>
<accession>A0AAW2X1K9</accession>
<protein>
    <submittedName>
        <fullName evidence="2">Uncharacterized protein</fullName>
    </submittedName>
</protein>
<name>A0AAW2X1K9_9LAMI</name>
<dbReference type="EMBL" id="JACGWN010000006">
    <property type="protein sequence ID" value="KAL0448009.1"/>
    <property type="molecule type" value="Genomic_DNA"/>
</dbReference>
<comment type="caution">
    <text evidence="2">The sequence shown here is derived from an EMBL/GenBank/DDBJ whole genome shotgun (WGS) entry which is preliminary data.</text>
</comment>
<proteinExistence type="predicted"/>
<dbReference type="AlphaFoldDB" id="A0AAW2X1K9"/>
<reference evidence="2" key="2">
    <citation type="journal article" date="2024" name="Plant">
        <title>Genomic evolution and insights into agronomic trait innovations of Sesamum species.</title>
        <authorList>
            <person name="Miao H."/>
            <person name="Wang L."/>
            <person name="Qu L."/>
            <person name="Liu H."/>
            <person name="Sun Y."/>
            <person name="Le M."/>
            <person name="Wang Q."/>
            <person name="Wei S."/>
            <person name="Zheng Y."/>
            <person name="Lin W."/>
            <person name="Duan Y."/>
            <person name="Cao H."/>
            <person name="Xiong S."/>
            <person name="Wang X."/>
            <person name="Wei L."/>
            <person name="Li C."/>
            <person name="Ma Q."/>
            <person name="Ju M."/>
            <person name="Zhao R."/>
            <person name="Li G."/>
            <person name="Mu C."/>
            <person name="Tian Q."/>
            <person name="Mei H."/>
            <person name="Zhang T."/>
            <person name="Gao T."/>
            <person name="Zhang H."/>
        </authorList>
    </citation>
    <scope>NUCLEOTIDE SEQUENCE</scope>
    <source>
        <strain evidence="2">KEN1</strain>
    </source>
</reference>
<reference evidence="2" key="1">
    <citation type="submission" date="2020-06" db="EMBL/GenBank/DDBJ databases">
        <authorList>
            <person name="Li T."/>
            <person name="Hu X."/>
            <person name="Zhang T."/>
            <person name="Song X."/>
            <person name="Zhang H."/>
            <person name="Dai N."/>
            <person name="Sheng W."/>
            <person name="Hou X."/>
            <person name="Wei L."/>
        </authorList>
    </citation>
    <scope>NUCLEOTIDE SEQUENCE</scope>
    <source>
        <strain evidence="2">KEN1</strain>
        <tissue evidence="2">Leaf</tissue>
    </source>
</reference>
<evidence type="ECO:0000313" key="2">
    <source>
        <dbReference type="EMBL" id="KAL0448009.1"/>
    </source>
</evidence>
<gene>
    <name evidence="2" type="ORF">Slati_1928800</name>
</gene>
<dbReference type="InterPro" id="IPR004242">
    <property type="entry name" value="Transposase_21"/>
</dbReference>
<evidence type="ECO:0000256" key="1">
    <source>
        <dbReference type="SAM" id="MobiDB-lite"/>
    </source>
</evidence>
<feature type="region of interest" description="Disordered" evidence="1">
    <location>
        <begin position="286"/>
        <end position="306"/>
    </location>
</feature>
<dbReference type="Pfam" id="PF02992">
    <property type="entry name" value="Transposase_21"/>
    <property type="match status" value="1"/>
</dbReference>
<sequence length="396" mass="45303">MPTRERNPNRKKTPYAILNYLPLTPRLQRLYASKATAEQMTWYANHQTEEGSMCHPSDAKPWRHFDRIYPNFAAEPRNVRLGLCTDGFATIMSDHKFHERINVVVRRHFSQPWGYLRQVPVEHQLFWFKSMKLMELVKPLWLANDVWLQLKAYWASPDIQEESTKNKANRAVNRAASSIVYRGRSSSVGMHKRKMSSVSRPNKWNCFPDATRRKPTMARTARGQRRWLNILEADGGLLASAHGRGPRYPTESEALVAMIEQQLWLAAVGGKNKGRVFSLGSKAHVSSRTYTSPSPHRHHHSQTRPWRTTSADWRRCWLQSGARTRVVYSALVLRPTSPAEPTHHHRPTDTTTAKLGHGGPHRPTGDDDGRHDGHDEGCGPPPRLRDRHSRSPPLAS</sequence>
<feature type="region of interest" description="Disordered" evidence="1">
    <location>
        <begin position="336"/>
        <end position="396"/>
    </location>
</feature>
<feature type="compositionally biased region" description="Basic and acidic residues" evidence="1">
    <location>
        <begin position="363"/>
        <end position="377"/>
    </location>
</feature>